<sequence length="66" mass="7159">MTRTSRLLLRWPLGLGHPPGNPRPRPPKNAATASHIAQTQDPGAPAIPFSRGCRHHRSLSSSDSSR</sequence>
<evidence type="ECO:0000313" key="3">
    <source>
        <dbReference type="Proteomes" id="UP000242450"/>
    </source>
</evidence>
<gene>
    <name evidence="2" type="ORF">Celaphus_00001380</name>
</gene>
<proteinExistence type="predicted"/>
<accession>A0A212DAD6</accession>
<comment type="caution">
    <text evidence="2">The sequence shown here is derived from an EMBL/GenBank/DDBJ whole genome shotgun (WGS) entry which is preliminary data.</text>
</comment>
<evidence type="ECO:0000256" key="1">
    <source>
        <dbReference type="SAM" id="MobiDB-lite"/>
    </source>
</evidence>
<organism evidence="2 3">
    <name type="scientific">Cervus elaphus hippelaphus</name>
    <name type="common">European red deer</name>
    <dbReference type="NCBI Taxonomy" id="46360"/>
    <lineage>
        <taxon>Eukaryota</taxon>
        <taxon>Metazoa</taxon>
        <taxon>Chordata</taxon>
        <taxon>Craniata</taxon>
        <taxon>Vertebrata</taxon>
        <taxon>Euteleostomi</taxon>
        <taxon>Mammalia</taxon>
        <taxon>Eutheria</taxon>
        <taxon>Laurasiatheria</taxon>
        <taxon>Artiodactyla</taxon>
        <taxon>Ruminantia</taxon>
        <taxon>Pecora</taxon>
        <taxon>Cervidae</taxon>
        <taxon>Cervinae</taxon>
        <taxon>Cervus</taxon>
    </lineage>
</organism>
<reference evidence="2 3" key="1">
    <citation type="journal article" date="2018" name="Mol. Genet. Genomics">
        <title>The red deer Cervus elaphus genome CerEla1.0: sequencing, annotating, genes, and chromosomes.</title>
        <authorList>
            <person name="Bana N.A."/>
            <person name="Nyiri A."/>
            <person name="Nagy J."/>
            <person name="Frank K."/>
            <person name="Nagy T."/>
            <person name="Steger V."/>
            <person name="Schiller M."/>
            <person name="Lakatos P."/>
            <person name="Sugar L."/>
            <person name="Horn P."/>
            <person name="Barta E."/>
            <person name="Orosz L."/>
        </authorList>
    </citation>
    <scope>NUCLEOTIDE SEQUENCE [LARGE SCALE GENOMIC DNA]</scope>
    <source>
        <strain evidence="2">Hungarian</strain>
    </source>
</reference>
<feature type="region of interest" description="Disordered" evidence="1">
    <location>
        <begin position="1"/>
        <end position="66"/>
    </location>
</feature>
<keyword evidence="3" id="KW-1185">Reference proteome</keyword>
<dbReference type="AlphaFoldDB" id="A0A212DAD6"/>
<feature type="compositionally biased region" description="Polar residues" evidence="1">
    <location>
        <begin position="31"/>
        <end position="41"/>
    </location>
</feature>
<name>A0A212DAD6_CEREH</name>
<dbReference type="EMBL" id="MKHE01000005">
    <property type="protein sequence ID" value="OWK15219.1"/>
    <property type="molecule type" value="Genomic_DNA"/>
</dbReference>
<protein>
    <submittedName>
        <fullName evidence="2">Uncharacterized protein</fullName>
    </submittedName>
</protein>
<dbReference type="Proteomes" id="UP000242450">
    <property type="component" value="Chromosome 5"/>
</dbReference>
<evidence type="ECO:0000313" key="2">
    <source>
        <dbReference type="EMBL" id="OWK15219.1"/>
    </source>
</evidence>